<dbReference type="InterPro" id="IPR046960">
    <property type="entry name" value="PPR_At4g14850-like_plant"/>
</dbReference>
<keyword evidence="2" id="KW-0472">Membrane</keyword>
<keyword evidence="2" id="KW-1133">Transmembrane helix</keyword>
<keyword evidence="4" id="KW-1185">Reference proteome</keyword>
<dbReference type="GO" id="GO:0003723">
    <property type="term" value="F:RNA binding"/>
    <property type="evidence" value="ECO:0007669"/>
    <property type="project" value="InterPro"/>
</dbReference>
<dbReference type="EMBL" id="JAMSHJ010000006">
    <property type="protein sequence ID" value="KAI5396238.1"/>
    <property type="molecule type" value="Genomic_DNA"/>
</dbReference>
<feature type="transmembrane region" description="Helical" evidence="2">
    <location>
        <begin position="35"/>
        <end position="55"/>
    </location>
</feature>
<keyword evidence="1" id="KW-0677">Repeat</keyword>
<gene>
    <name evidence="3" type="ORF">KIW84_062444</name>
</gene>
<comment type="caution">
    <text evidence="3">The sequence shown here is derived from an EMBL/GenBank/DDBJ whole genome shotgun (WGS) entry which is preliminary data.</text>
</comment>
<protein>
    <recommendedName>
        <fullName evidence="5">Pentatricopeptide repeat-containing protein</fullName>
    </recommendedName>
</protein>
<dbReference type="Gramene" id="Psat06G0244400-T1">
    <property type="protein sequence ID" value="KAI5396238.1"/>
    <property type="gene ID" value="KIW84_062444"/>
</dbReference>
<evidence type="ECO:0000256" key="1">
    <source>
        <dbReference type="ARBA" id="ARBA00022737"/>
    </source>
</evidence>
<dbReference type="AlphaFoldDB" id="A0A9D4W533"/>
<name>A0A9D4W533_PEA</name>
<keyword evidence="2" id="KW-0812">Transmembrane</keyword>
<evidence type="ECO:0000256" key="2">
    <source>
        <dbReference type="SAM" id="Phobius"/>
    </source>
</evidence>
<evidence type="ECO:0008006" key="5">
    <source>
        <dbReference type="Google" id="ProtNLM"/>
    </source>
</evidence>
<dbReference type="GO" id="GO:0009451">
    <property type="term" value="P:RNA modification"/>
    <property type="evidence" value="ECO:0007669"/>
    <property type="project" value="InterPro"/>
</dbReference>
<proteinExistence type="predicted"/>
<dbReference type="PANTHER" id="PTHR47926">
    <property type="entry name" value="PENTATRICOPEPTIDE REPEAT-CONTAINING PROTEIN"/>
    <property type="match status" value="1"/>
</dbReference>
<dbReference type="NCBIfam" id="TIGR00756">
    <property type="entry name" value="PPR"/>
    <property type="match status" value="1"/>
</dbReference>
<dbReference type="InterPro" id="IPR002885">
    <property type="entry name" value="PPR_rpt"/>
</dbReference>
<organism evidence="3 4">
    <name type="scientific">Pisum sativum</name>
    <name type="common">Garden pea</name>
    <name type="synonym">Lathyrus oleraceus</name>
    <dbReference type="NCBI Taxonomy" id="3888"/>
    <lineage>
        <taxon>Eukaryota</taxon>
        <taxon>Viridiplantae</taxon>
        <taxon>Streptophyta</taxon>
        <taxon>Embryophyta</taxon>
        <taxon>Tracheophyta</taxon>
        <taxon>Spermatophyta</taxon>
        <taxon>Magnoliopsida</taxon>
        <taxon>eudicotyledons</taxon>
        <taxon>Gunneridae</taxon>
        <taxon>Pentapetalae</taxon>
        <taxon>rosids</taxon>
        <taxon>fabids</taxon>
        <taxon>Fabales</taxon>
        <taxon>Fabaceae</taxon>
        <taxon>Papilionoideae</taxon>
        <taxon>50 kb inversion clade</taxon>
        <taxon>NPAAA clade</taxon>
        <taxon>Hologalegina</taxon>
        <taxon>IRL clade</taxon>
        <taxon>Fabeae</taxon>
        <taxon>Lathyrus</taxon>
    </lineage>
</organism>
<dbReference type="Proteomes" id="UP001058974">
    <property type="component" value="Chromosome 6"/>
</dbReference>
<evidence type="ECO:0000313" key="3">
    <source>
        <dbReference type="EMBL" id="KAI5396238.1"/>
    </source>
</evidence>
<dbReference type="Gene3D" id="1.25.40.10">
    <property type="entry name" value="Tetratricopeptide repeat domain"/>
    <property type="match status" value="1"/>
</dbReference>
<accession>A0A9D4W533</accession>
<dbReference type="InterPro" id="IPR011990">
    <property type="entry name" value="TPR-like_helical_dom_sf"/>
</dbReference>
<evidence type="ECO:0000313" key="4">
    <source>
        <dbReference type="Proteomes" id="UP001058974"/>
    </source>
</evidence>
<dbReference type="Pfam" id="PF01535">
    <property type="entry name" value="PPR"/>
    <property type="match status" value="2"/>
</dbReference>
<reference evidence="3 4" key="1">
    <citation type="journal article" date="2022" name="Nat. Genet.">
        <title>Improved pea reference genome and pan-genome highlight genomic features and evolutionary characteristics.</title>
        <authorList>
            <person name="Yang T."/>
            <person name="Liu R."/>
            <person name="Luo Y."/>
            <person name="Hu S."/>
            <person name="Wang D."/>
            <person name="Wang C."/>
            <person name="Pandey M.K."/>
            <person name="Ge S."/>
            <person name="Xu Q."/>
            <person name="Li N."/>
            <person name="Li G."/>
            <person name="Huang Y."/>
            <person name="Saxena R.K."/>
            <person name="Ji Y."/>
            <person name="Li M."/>
            <person name="Yan X."/>
            <person name="He Y."/>
            <person name="Liu Y."/>
            <person name="Wang X."/>
            <person name="Xiang C."/>
            <person name="Varshney R.K."/>
            <person name="Ding H."/>
            <person name="Gao S."/>
            <person name="Zong X."/>
        </authorList>
    </citation>
    <scope>NUCLEOTIDE SEQUENCE [LARGE SCALE GENOMIC DNA]</scope>
    <source>
        <strain evidence="3 4">cv. Zhongwan 6</strain>
    </source>
</reference>
<sequence length="351" mass="39775">MTKNVFAYNSIIVGFVSSRLPQYGRFRRIRRFMGYYLKLGLELDVLVGSALIVRFEEALWMFRRMGENGMIPRKYAVTGVLSIFSVIGDFDNGRIVHGFVTKIGYGSKKDVTSWNIMITGYGMHGYGDEALDIFFSYVSSPIGKLMEAYDLMLTMPFKADPVGWRALLAACCIHKDTDLAEIAASKVIEIKPGDRTHPQTDFIYAGLNSLTTVLQEQGTLGYIHHRGIIQNRTNLNSFKALSYKYFIQPIMEESKAWQQKNSLKLNRVQYKVPLGRVYALGLAVLPTPPTNLQNYNLQTYGPLHLAYLYTVCLKLKALLVTSCRQWRKTSVDFADMIVIKANQRCFGLHAA</sequence>